<comment type="caution">
    <text evidence="5">The sequence shown here is derived from an EMBL/GenBank/DDBJ whole genome shotgun (WGS) entry which is preliminary data.</text>
</comment>
<dbReference type="Pfam" id="PF00011">
    <property type="entry name" value="HSP20"/>
    <property type="match status" value="1"/>
</dbReference>
<dbReference type="AlphaFoldDB" id="A0AAW1VDR5"/>
<name>A0AAW1VDR5_RUBAR</name>
<sequence>MAMRPRSGGVSNTTRPRQTYRPSFEDFQPQFELKEEHEAHIIHVHIPGFLKEQVRITFVHSPAPGVVRVHGQRPLGNNKWSRFDQTFPLPQNCDSSKIHGKFHNGILTISP</sequence>
<comment type="similarity">
    <text evidence="1 2">Belongs to the small heat shock protein (HSP20) family.</text>
</comment>
<protein>
    <recommendedName>
        <fullName evidence="4">SHSP domain-containing protein</fullName>
    </recommendedName>
</protein>
<reference evidence="5 6" key="1">
    <citation type="journal article" date="2023" name="G3 (Bethesda)">
        <title>A chromosome-length genome assembly and annotation of blackberry (Rubus argutus, cv. 'Hillquist').</title>
        <authorList>
            <person name="Bruna T."/>
            <person name="Aryal R."/>
            <person name="Dudchenko O."/>
            <person name="Sargent D.J."/>
            <person name="Mead D."/>
            <person name="Buti M."/>
            <person name="Cavallini A."/>
            <person name="Hytonen T."/>
            <person name="Andres J."/>
            <person name="Pham M."/>
            <person name="Weisz D."/>
            <person name="Mascagni F."/>
            <person name="Usai G."/>
            <person name="Natali L."/>
            <person name="Bassil N."/>
            <person name="Fernandez G.E."/>
            <person name="Lomsadze A."/>
            <person name="Armour M."/>
            <person name="Olukolu B."/>
            <person name="Poorten T."/>
            <person name="Britton C."/>
            <person name="Davik J."/>
            <person name="Ashrafi H."/>
            <person name="Aiden E.L."/>
            <person name="Borodovsky M."/>
            <person name="Worthington M."/>
        </authorList>
    </citation>
    <scope>NUCLEOTIDE SEQUENCE [LARGE SCALE GENOMIC DNA]</scope>
    <source>
        <strain evidence="5">PI 553951</strain>
    </source>
</reference>
<organism evidence="5 6">
    <name type="scientific">Rubus argutus</name>
    <name type="common">Southern blackberry</name>
    <dbReference type="NCBI Taxonomy" id="59490"/>
    <lineage>
        <taxon>Eukaryota</taxon>
        <taxon>Viridiplantae</taxon>
        <taxon>Streptophyta</taxon>
        <taxon>Embryophyta</taxon>
        <taxon>Tracheophyta</taxon>
        <taxon>Spermatophyta</taxon>
        <taxon>Magnoliopsida</taxon>
        <taxon>eudicotyledons</taxon>
        <taxon>Gunneridae</taxon>
        <taxon>Pentapetalae</taxon>
        <taxon>rosids</taxon>
        <taxon>fabids</taxon>
        <taxon>Rosales</taxon>
        <taxon>Rosaceae</taxon>
        <taxon>Rosoideae</taxon>
        <taxon>Rosoideae incertae sedis</taxon>
        <taxon>Rubus</taxon>
    </lineage>
</organism>
<dbReference type="CDD" id="cd06464">
    <property type="entry name" value="ACD_sHsps-like"/>
    <property type="match status" value="1"/>
</dbReference>
<gene>
    <name evidence="5" type="ORF">M0R45_002031</name>
</gene>
<evidence type="ECO:0000256" key="3">
    <source>
        <dbReference type="SAM" id="MobiDB-lite"/>
    </source>
</evidence>
<feature type="region of interest" description="Disordered" evidence="3">
    <location>
        <begin position="1"/>
        <end position="23"/>
    </location>
</feature>
<accession>A0AAW1VDR5</accession>
<dbReference type="InterPro" id="IPR002068">
    <property type="entry name" value="A-crystallin/Hsp20_dom"/>
</dbReference>
<proteinExistence type="inferred from homology"/>
<dbReference type="SUPFAM" id="SSF49764">
    <property type="entry name" value="HSP20-like chaperones"/>
    <property type="match status" value="1"/>
</dbReference>
<evidence type="ECO:0000259" key="4">
    <source>
        <dbReference type="PROSITE" id="PS01031"/>
    </source>
</evidence>
<feature type="domain" description="SHSP" evidence="4">
    <location>
        <begin position="22"/>
        <end position="111"/>
    </location>
</feature>
<evidence type="ECO:0000256" key="1">
    <source>
        <dbReference type="PROSITE-ProRule" id="PRU00285"/>
    </source>
</evidence>
<evidence type="ECO:0000313" key="6">
    <source>
        <dbReference type="Proteomes" id="UP001457282"/>
    </source>
</evidence>
<dbReference type="EMBL" id="JBEDUW010000290">
    <property type="protein sequence ID" value="KAK9901760.1"/>
    <property type="molecule type" value="Genomic_DNA"/>
</dbReference>
<evidence type="ECO:0000256" key="2">
    <source>
        <dbReference type="RuleBase" id="RU003616"/>
    </source>
</evidence>
<dbReference type="InterPro" id="IPR008978">
    <property type="entry name" value="HSP20-like_chaperone"/>
</dbReference>
<dbReference type="Proteomes" id="UP001457282">
    <property type="component" value="Unassembled WGS sequence"/>
</dbReference>
<feature type="compositionally biased region" description="Polar residues" evidence="3">
    <location>
        <begin position="9"/>
        <end position="21"/>
    </location>
</feature>
<dbReference type="Gene3D" id="2.60.40.790">
    <property type="match status" value="1"/>
</dbReference>
<evidence type="ECO:0000313" key="5">
    <source>
        <dbReference type="EMBL" id="KAK9901760.1"/>
    </source>
</evidence>
<dbReference type="PROSITE" id="PS01031">
    <property type="entry name" value="SHSP"/>
    <property type="match status" value="1"/>
</dbReference>
<keyword evidence="6" id="KW-1185">Reference proteome</keyword>